<dbReference type="Proteomes" id="UP000230066">
    <property type="component" value="Unassembled WGS sequence"/>
</dbReference>
<keyword evidence="3" id="KW-1185">Reference proteome</keyword>
<comment type="caution">
    <text evidence="2">The sequence shown here is derived from an EMBL/GenBank/DDBJ whole genome shotgun (WGS) entry which is preliminary data.</text>
</comment>
<organism evidence="2 3">
    <name type="scientific">Fasciola hepatica</name>
    <name type="common">Liver fluke</name>
    <dbReference type="NCBI Taxonomy" id="6192"/>
    <lineage>
        <taxon>Eukaryota</taxon>
        <taxon>Metazoa</taxon>
        <taxon>Spiralia</taxon>
        <taxon>Lophotrochozoa</taxon>
        <taxon>Platyhelminthes</taxon>
        <taxon>Trematoda</taxon>
        <taxon>Digenea</taxon>
        <taxon>Plagiorchiida</taxon>
        <taxon>Echinostomata</taxon>
        <taxon>Echinostomatoidea</taxon>
        <taxon>Fasciolidae</taxon>
        <taxon>Fasciola</taxon>
    </lineage>
</organism>
<name>A0A4E0RM49_FASHE</name>
<feature type="region of interest" description="Disordered" evidence="1">
    <location>
        <begin position="153"/>
        <end position="182"/>
    </location>
</feature>
<sequence>MLSPGVDDDVLLQPWRMRGLSRSVLESRLTEAESSSAEALPDLHSSNYRILSWDMPVDIPELIVSGKHSLKRSNEVARQPIRTPSLRDEDYFRSFFAIHFCHNPEFMRNYDVRGTRLRDERRRVILGDSYYCINHPPHYRMMEYRLRKEQNLQEDRKAKDRRVKTSCLSPRRKDRTDPVSKLPEPATLVRTDMSGSLSLRVSKHLTLRTTSSDVEPISIPFEQIPEVQSITKLYKQAKAILSNILPPPEESTNGILQRLYKSNELTAFETYNYMTDNSISDDIKDLDPTDRKNSRPKLN</sequence>
<accession>A0A4E0RM49</accession>
<dbReference type="EMBL" id="JXXN02000008">
    <property type="protein sequence ID" value="THD29105.1"/>
    <property type="molecule type" value="Genomic_DNA"/>
</dbReference>
<evidence type="ECO:0000313" key="3">
    <source>
        <dbReference type="Proteomes" id="UP000230066"/>
    </source>
</evidence>
<feature type="compositionally biased region" description="Basic and acidic residues" evidence="1">
    <location>
        <begin position="281"/>
        <end position="293"/>
    </location>
</feature>
<dbReference type="AlphaFoldDB" id="A0A4E0RM49"/>
<reference evidence="2" key="1">
    <citation type="submission" date="2019-03" db="EMBL/GenBank/DDBJ databases">
        <title>Improved annotation for the trematode Fasciola hepatica.</title>
        <authorList>
            <person name="Choi Y.-J."/>
            <person name="Martin J."/>
            <person name="Mitreva M."/>
        </authorList>
    </citation>
    <scope>NUCLEOTIDE SEQUENCE [LARGE SCALE GENOMIC DNA]</scope>
</reference>
<feature type="region of interest" description="Disordered" evidence="1">
    <location>
        <begin position="279"/>
        <end position="299"/>
    </location>
</feature>
<evidence type="ECO:0000313" key="2">
    <source>
        <dbReference type="EMBL" id="THD29105.1"/>
    </source>
</evidence>
<evidence type="ECO:0000256" key="1">
    <source>
        <dbReference type="SAM" id="MobiDB-lite"/>
    </source>
</evidence>
<protein>
    <submittedName>
        <fullName evidence="2">Uncharacterized protein</fullName>
    </submittedName>
</protein>
<proteinExistence type="predicted"/>
<gene>
    <name evidence="2" type="ORF">D915_000052</name>
</gene>